<dbReference type="Proteomes" id="UP000008144">
    <property type="component" value="Unassembled WGS sequence"/>
</dbReference>
<feature type="signal peptide" evidence="1">
    <location>
        <begin position="1"/>
        <end position="22"/>
    </location>
</feature>
<organism evidence="2 3">
    <name type="scientific">Ciona intestinalis</name>
    <name type="common">Transparent sea squirt</name>
    <name type="synonym">Ascidia intestinalis</name>
    <dbReference type="NCBI Taxonomy" id="7719"/>
    <lineage>
        <taxon>Eukaryota</taxon>
        <taxon>Metazoa</taxon>
        <taxon>Chordata</taxon>
        <taxon>Tunicata</taxon>
        <taxon>Ascidiacea</taxon>
        <taxon>Phlebobranchia</taxon>
        <taxon>Cionidae</taxon>
        <taxon>Ciona</taxon>
    </lineage>
</organism>
<evidence type="ECO:0000313" key="3">
    <source>
        <dbReference type="Proteomes" id="UP000008144"/>
    </source>
</evidence>
<evidence type="ECO:0000256" key="1">
    <source>
        <dbReference type="SAM" id="SignalP"/>
    </source>
</evidence>
<dbReference type="HOGENOM" id="CLU_1237466_0_0_1"/>
<evidence type="ECO:0008006" key="4">
    <source>
        <dbReference type="Google" id="ProtNLM"/>
    </source>
</evidence>
<accession>H2XX45</accession>
<reference evidence="2" key="2">
    <citation type="submission" date="2025-08" db="UniProtKB">
        <authorList>
            <consortium name="Ensembl"/>
        </authorList>
    </citation>
    <scope>IDENTIFICATION</scope>
</reference>
<keyword evidence="1" id="KW-0732">Signal</keyword>
<name>H2XX45_CIOIN</name>
<proteinExistence type="predicted"/>
<protein>
    <recommendedName>
        <fullName evidence="4">ZP domain-containing protein</fullName>
    </recommendedName>
</protein>
<dbReference type="InParanoid" id="H2XX45"/>
<reference evidence="3" key="1">
    <citation type="journal article" date="2002" name="Science">
        <title>The draft genome of Ciona intestinalis: insights into chordate and vertebrate origins.</title>
        <authorList>
            <person name="Dehal P."/>
            <person name="Satou Y."/>
            <person name="Campbell R.K."/>
            <person name="Chapman J."/>
            <person name="Degnan B."/>
            <person name="De Tomaso A."/>
            <person name="Davidson B."/>
            <person name="Di Gregorio A."/>
            <person name="Gelpke M."/>
            <person name="Goodstein D.M."/>
            <person name="Harafuji N."/>
            <person name="Hastings K.E."/>
            <person name="Ho I."/>
            <person name="Hotta K."/>
            <person name="Huang W."/>
            <person name="Kawashima T."/>
            <person name="Lemaire P."/>
            <person name="Martinez D."/>
            <person name="Meinertzhagen I.A."/>
            <person name="Necula S."/>
            <person name="Nonaka M."/>
            <person name="Putnam N."/>
            <person name="Rash S."/>
            <person name="Saiga H."/>
            <person name="Satake M."/>
            <person name="Terry A."/>
            <person name="Yamada L."/>
            <person name="Wang H.G."/>
            <person name="Awazu S."/>
            <person name="Azumi K."/>
            <person name="Boore J."/>
            <person name="Branno M."/>
            <person name="Chin-Bow S."/>
            <person name="DeSantis R."/>
            <person name="Doyle S."/>
            <person name="Francino P."/>
            <person name="Keys D.N."/>
            <person name="Haga S."/>
            <person name="Hayashi H."/>
            <person name="Hino K."/>
            <person name="Imai K.S."/>
            <person name="Inaba K."/>
            <person name="Kano S."/>
            <person name="Kobayashi K."/>
            <person name="Kobayashi M."/>
            <person name="Lee B.I."/>
            <person name="Makabe K.W."/>
            <person name="Manohar C."/>
            <person name="Matassi G."/>
            <person name="Medina M."/>
            <person name="Mochizuki Y."/>
            <person name="Mount S."/>
            <person name="Morishita T."/>
            <person name="Miura S."/>
            <person name="Nakayama A."/>
            <person name="Nishizaka S."/>
            <person name="Nomoto H."/>
            <person name="Ohta F."/>
            <person name="Oishi K."/>
            <person name="Rigoutsos I."/>
            <person name="Sano M."/>
            <person name="Sasaki A."/>
            <person name="Sasakura Y."/>
            <person name="Shoguchi E."/>
            <person name="Shin-i T."/>
            <person name="Spagnuolo A."/>
            <person name="Stainier D."/>
            <person name="Suzuki M.M."/>
            <person name="Tassy O."/>
            <person name="Takatori N."/>
            <person name="Tokuoka M."/>
            <person name="Yagi K."/>
            <person name="Yoshizaki F."/>
            <person name="Wada S."/>
            <person name="Zhang C."/>
            <person name="Hyatt P.D."/>
            <person name="Larimer F."/>
            <person name="Detter C."/>
            <person name="Doggett N."/>
            <person name="Glavina T."/>
            <person name="Hawkins T."/>
            <person name="Richardson P."/>
            <person name="Lucas S."/>
            <person name="Kohara Y."/>
            <person name="Levine M."/>
            <person name="Satoh N."/>
            <person name="Rokhsar D.S."/>
        </authorList>
    </citation>
    <scope>NUCLEOTIDE SEQUENCE [LARGE SCALE GENOMIC DNA]</scope>
</reference>
<dbReference type="Ensembl" id="ENSCINT00000031614.1">
    <property type="protein sequence ID" value="ENSCINP00000034229.1"/>
    <property type="gene ID" value="ENSCING00000018583.1"/>
</dbReference>
<dbReference type="AlphaFoldDB" id="H2XX45"/>
<feature type="chain" id="PRO_5003577551" description="ZP domain-containing protein" evidence="1">
    <location>
        <begin position="23"/>
        <end position="224"/>
    </location>
</feature>
<reference evidence="2" key="3">
    <citation type="submission" date="2025-09" db="UniProtKB">
        <authorList>
            <consortium name="Ensembl"/>
        </authorList>
    </citation>
    <scope>IDENTIFICATION</scope>
</reference>
<sequence length="224" mass="24421">MYVQVFLLLVAVTVILPFNVTANETDELGCPVSPMTSRTQEKNNRLDDVSVTCGLDQVSISIPACGLTKAGVSPNHLYVSPEDQDPTSVADECKSTVVQSPNGGYVSQINMDNAYNCGAVSAISPRFIRTTYNLQANLKSGCGVLTASFQCVFDRSSQRNGNRNIAPTQKNIKLFLKPSRENKKYKVSTSFYTDGTFQTKLQNPTVNNGDPIYAEARLDSTNTD</sequence>
<keyword evidence="3" id="KW-1185">Reference proteome</keyword>
<evidence type="ECO:0000313" key="2">
    <source>
        <dbReference type="Ensembl" id="ENSCINP00000034229.1"/>
    </source>
</evidence>